<keyword evidence="5" id="KW-1185">Reference proteome</keyword>
<dbReference type="PANTHER" id="PTHR22849:SF20">
    <property type="entry name" value="U-BOX DOMAIN-CONTAINING PROTEIN 27-RELATED"/>
    <property type="match status" value="1"/>
</dbReference>
<keyword evidence="2" id="KW-0808">Transferase</keyword>
<feature type="domain" description="U-box" evidence="3">
    <location>
        <begin position="16"/>
        <end position="90"/>
    </location>
</feature>
<dbReference type="Proteomes" id="UP000823674">
    <property type="component" value="Chromosome A08"/>
</dbReference>
<comment type="catalytic activity">
    <reaction evidence="2">
        <text>S-ubiquitinyl-[E2 ubiquitin-conjugating enzyme]-L-cysteine + [acceptor protein]-L-lysine = [E2 ubiquitin-conjugating enzyme]-L-cysteine + N(6)-ubiquitinyl-[acceptor protein]-L-lysine.</text>
        <dbReference type="EC" id="2.3.2.27"/>
    </reaction>
</comment>
<sequence length="137" mass="15322">MTVLWSVSYLFTDPTTASVSVTEKFLKLRESLASTKEGRSKICGGDGKCLKTVVKKLMKVSTSATQHAVMVLWSVSYLFKEEKALEAVTSTKILFGAEGCFNHLGVLHVQVISCSLYGDDDVDNSMLHNYYYFYNLR</sequence>
<accession>A0ABQ7LUA5</accession>
<evidence type="ECO:0000256" key="2">
    <source>
        <dbReference type="RuleBase" id="RU369093"/>
    </source>
</evidence>
<evidence type="ECO:0000259" key="3">
    <source>
        <dbReference type="Pfam" id="PF25598"/>
    </source>
</evidence>
<evidence type="ECO:0000256" key="1">
    <source>
        <dbReference type="ARBA" id="ARBA00022786"/>
    </source>
</evidence>
<name>A0ABQ7LUA5_BRACM</name>
<comment type="function">
    <text evidence="2">Functions as an E3 ubiquitin ligase.</text>
</comment>
<comment type="pathway">
    <text evidence="2">Protein modification; protein ubiquitination.</text>
</comment>
<evidence type="ECO:0000313" key="5">
    <source>
        <dbReference type="Proteomes" id="UP000823674"/>
    </source>
</evidence>
<dbReference type="Pfam" id="PF25598">
    <property type="entry name" value="ARM_PUB"/>
    <property type="match status" value="1"/>
</dbReference>
<dbReference type="InterPro" id="IPR045185">
    <property type="entry name" value="PUB22/23/24-like"/>
</dbReference>
<dbReference type="EMBL" id="JADBGQ010000007">
    <property type="protein sequence ID" value="KAG5390152.1"/>
    <property type="molecule type" value="Genomic_DNA"/>
</dbReference>
<dbReference type="EC" id="2.3.2.27" evidence="2"/>
<dbReference type="PANTHER" id="PTHR22849">
    <property type="entry name" value="WDSAM1 PROTEIN"/>
    <property type="match status" value="1"/>
</dbReference>
<comment type="caution">
    <text evidence="4">The sequence shown here is derived from an EMBL/GenBank/DDBJ whole genome shotgun (WGS) entry which is preliminary data.</text>
</comment>
<protein>
    <recommendedName>
        <fullName evidence="2 3">U-box domain-containing protein</fullName>
        <ecNumber evidence="2">2.3.2.27</ecNumber>
    </recommendedName>
    <alternativeName>
        <fullName evidence="2">RING-type E3 ubiquitin transferase PUB</fullName>
    </alternativeName>
</protein>
<dbReference type="InterPro" id="IPR058678">
    <property type="entry name" value="ARM_PUB"/>
</dbReference>
<reference evidence="4 5" key="1">
    <citation type="submission" date="2021-03" db="EMBL/GenBank/DDBJ databases">
        <authorList>
            <person name="King G.J."/>
            <person name="Bancroft I."/>
            <person name="Baten A."/>
            <person name="Bloomfield J."/>
            <person name="Borpatragohain P."/>
            <person name="He Z."/>
            <person name="Irish N."/>
            <person name="Irwin J."/>
            <person name="Liu K."/>
            <person name="Mauleon R.P."/>
            <person name="Moore J."/>
            <person name="Morris R."/>
            <person name="Ostergaard L."/>
            <person name="Wang B."/>
            <person name="Wells R."/>
        </authorList>
    </citation>
    <scope>NUCLEOTIDE SEQUENCE [LARGE SCALE GENOMIC DNA]</scope>
    <source>
        <strain evidence="4">R-o-18</strain>
        <tissue evidence="4">Leaf</tissue>
    </source>
</reference>
<keyword evidence="1 2" id="KW-0833">Ubl conjugation pathway</keyword>
<gene>
    <name evidence="4" type="primary">A08g509360.1_BraROA</name>
    <name evidence="4" type="ORF">IGI04_031693</name>
</gene>
<proteinExistence type="predicted"/>
<evidence type="ECO:0000313" key="4">
    <source>
        <dbReference type="EMBL" id="KAG5390152.1"/>
    </source>
</evidence>
<organism evidence="4 5">
    <name type="scientific">Brassica rapa subsp. trilocularis</name>
    <dbReference type="NCBI Taxonomy" id="1813537"/>
    <lineage>
        <taxon>Eukaryota</taxon>
        <taxon>Viridiplantae</taxon>
        <taxon>Streptophyta</taxon>
        <taxon>Embryophyta</taxon>
        <taxon>Tracheophyta</taxon>
        <taxon>Spermatophyta</taxon>
        <taxon>Magnoliopsida</taxon>
        <taxon>eudicotyledons</taxon>
        <taxon>Gunneridae</taxon>
        <taxon>Pentapetalae</taxon>
        <taxon>rosids</taxon>
        <taxon>malvids</taxon>
        <taxon>Brassicales</taxon>
        <taxon>Brassicaceae</taxon>
        <taxon>Brassiceae</taxon>
        <taxon>Brassica</taxon>
    </lineage>
</organism>